<organism evidence="8 9">
    <name type="scientific">Zancudomyces culisetae</name>
    <name type="common">Gut fungus</name>
    <name type="synonym">Smittium culisetae</name>
    <dbReference type="NCBI Taxonomy" id="1213189"/>
    <lineage>
        <taxon>Eukaryota</taxon>
        <taxon>Fungi</taxon>
        <taxon>Fungi incertae sedis</taxon>
        <taxon>Zoopagomycota</taxon>
        <taxon>Kickxellomycotina</taxon>
        <taxon>Harpellomycetes</taxon>
        <taxon>Harpellales</taxon>
        <taxon>Legeriomycetaceae</taxon>
        <taxon>Zancudomyces</taxon>
    </lineage>
</organism>
<keyword evidence="9" id="KW-1185">Reference proteome</keyword>
<reference evidence="9" key="1">
    <citation type="submission" date="2017-01" db="EMBL/GenBank/DDBJ databases">
        <authorList>
            <person name="Wang Y."/>
            <person name="White M."/>
            <person name="Kvist S."/>
            <person name="Moncalvo J.-M."/>
        </authorList>
    </citation>
    <scope>NUCLEOTIDE SEQUENCE [LARGE SCALE GENOMIC DNA]</scope>
    <source>
        <strain evidence="9">COL-18-3</strain>
    </source>
</reference>
<dbReference type="PANTHER" id="PTHR10015:SF361">
    <property type="entry name" value="TRANSCRIPTION FACTOR SKN7"/>
    <property type="match status" value="1"/>
</dbReference>
<keyword evidence="4" id="KW-0804">Transcription</keyword>
<dbReference type="PRINTS" id="PR00056">
    <property type="entry name" value="HSFDOMAIN"/>
</dbReference>
<comment type="caution">
    <text evidence="8">The sequence shown here is derived from an EMBL/GenBank/DDBJ whole genome shotgun (WGS) entry which is preliminary data.</text>
</comment>
<name>A0A1R1PU15_ZANCU</name>
<dbReference type="InterPro" id="IPR036390">
    <property type="entry name" value="WH_DNA-bd_sf"/>
</dbReference>
<comment type="subcellular location">
    <subcellularLocation>
        <location evidence="1">Nucleus</location>
    </subcellularLocation>
</comment>
<evidence type="ECO:0000313" key="8">
    <source>
        <dbReference type="EMBL" id="OMH84460.1"/>
    </source>
</evidence>
<dbReference type="PROSITE" id="PS00434">
    <property type="entry name" value="HSF_DOMAIN"/>
    <property type="match status" value="1"/>
</dbReference>
<dbReference type="FunFam" id="1.10.10.10:FF:000027">
    <property type="entry name" value="Heat shock transcription factor 1"/>
    <property type="match status" value="1"/>
</dbReference>
<proteinExistence type="inferred from homology"/>
<evidence type="ECO:0000256" key="5">
    <source>
        <dbReference type="ARBA" id="ARBA00023242"/>
    </source>
</evidence>
<dbReference type="AlphaFoldDB" id="A0A1R1PU15"/>
<evidence type="ECO:0000256" key="1">
    <source>
        <dbReference type="ARBA" id="ARBA00004123"/>
    </source>
</evidence>
<gene>
    <name evidence="8" type="ORF">AX774_g2016</name>
</gene>
<dbReference type="EMBL" id="LSSK01000192">
    <property type="protein sequence ID" value="OMH84460.1"/>
    <property type="molecule type" value="Genomic_DNA"/>
</dbReference>
<dbReference type="OrthoDB" id="60033at2759"/>
<dbReference type="Pfam" id="PF00447">
    <property type="entry name" value="HSF_DNA-bind"/>
    <property type="match status" value="1"/>
</dbReference>
<evidence type="ECO:0000256" key="3">
    <source>
        <dbReference type="ARBA" id="ARBA00023125"/>
    </source>
</evidence>
<keyword evidence="2" id="KW-0805">Transcription regulation</keyword>
<sequence length="226" mass="26567">MSLQSVDSPNIKIKKQFSIDEMCLLGLATGVPDFVKKLFRILEDDTYHSIVHWNEHGDSFIVKDQSEFSKHVLPQHFKHNNFASFVRQLNKYDFHKVKNTEENKKYGSNIWEFQHHSFKHNRPDLLEKIKRKPPLKSRMEMSVESGTPTGGMMYESELYALTEELQVQVNLLTQSNNQVTTYLNQLSKHYQYMSDEINNLKKNMQTQDQLMAEMFQYVIGQENKGV</sequence>
<dbReference type="GO" id="GO:0043565">
    <property type="term" value="F:sequence-specific DNA binding"/>
    <property type="evidence" value="ECO:0007669"/>
    <property type="project" value="InterPro"/>
</dbReference>
<dbReference type="InterPro" id="IPR000232">
    <property type="entry name" value="HSF_DNA-bd"/>
</dbReference>
<feature type="domain" description="HSF-type DNA-binding" evidence="7">
    <location>
        <begin position="73"/>
        <end position="97"/>
    </location>
</feature>
<keyword evidence="5" id="KW-0539">Nucleus</keyword>
<dbReference type="Gene3D" id="1.10.10.10">
    <property type="entry name" value="Winged helix-like DNA-binding domain superfamily/Winged helix DNA-binding domain"/>
    <property type="match status" value="1"/>
</dbReference>
<dbReference type="GO" id="GO:0005634">
    <property type="term" value="C:nucleus"/>
    <property type="evidence" value="ECO:0007669"/>
    <property type="project" value="UniProtKB-SubCell"/>
</dbReference>
<evidence type="ECO:0000256" key="2">
    <source>
        <dbReference type="ARBA" id="ARBA00023015"/>
    </source>
</evidence>
<evidence type="ECO:0000259" key="7">
    <source>
        <dbReference type="PROSITE" id="PS00434"/>
    </source>
</evidence>
<keyword evidence="3" id="KW-0238">DNA-binding</keyword>
<dbReference type="InterPro" id="IPR036388">
    <property type="entry name" value="WH-like_DNA-bd_sf"/>
</dbReference>
<dbReference type="Proteomes" id="UP000188320">
    <property type="component" value="Unassembled WGS sequence"/>
</dbReference>
<evidence type="ECO:0000256" key="6">
    <source>
        <dbReference type="RuleBase" id="RU004020"/>
    </source>
</evidence>
<dbReference type="PANTHER" id="PTHR10015">
    <property type="entry name" value="HEAT SHOCK TRANSCRIPTION FACTOR"/>
    <property type="match status" value="1"/>
</dbReference>
<accession>A0A1R1PU15</accession>
<evidence type="ECO:0000313" key="9">
    <source>
        <dbReference type="Proteomes" id="UP000188320"/>
    </source>
</evidence>
<comment type="similarity">
    <text evidence="6">Belongs to the HSF family.</text>
</comment>
<evidence type="ECO:0000256" key="4">
    <source>
        <dbReference type="ARBA" id="ARBA00023163"/>
    </source>
</evidence>
<dbReference type="SUPFAM" id="SSF46785">
    <property type="entry name" value="Winged helix' DNA-binding domain"/>
    <property type="match status" value="1"/>
</dbReference>
<protein>
    <submittedName>
        <fullName evidence="8">Transcription factor prr1</fullName>
    </submittedName>
</protein>
<dbReference type="GO" id="GO:0003700">
    <property type="term" value="F:DNA-binding transcription factor activity"/>
    <property type="evidence" value="ECO:0007669"/>
    <property type="project" value="InterPro"/>
</dbReference>
<dbReference type="SMART" id="SM00415">
    <property type="entry name" value="HSF"/>
    <property type="match status" value="1"/>
</dbReference>